<organism evidence="5">
    <name type="scientific">bioreactor metagenome</name>
    <dbReference type="NCBI Taxonomy" id="1076179"/>
    <lineage>
        <taxon>unclassified sequences</taxon>
        <taxon>metagenomes</taxon>
        <taxon>ecological metagenomes</taxon>
    </lineage>
</organism>
<keyword evidence="1" id="KW-0963">Cytoplasm</keyword>
<dbReference type="SUPFAM" id="SSF116842">
    <property type="entry name" value="XseB-like"/>
    <property type="match status" value="1"/>
</dbReference>
<dbReference type="EMBL" id="VSSQ01037111">
    <property type="protein sequence ID" value="MPM89718.1"/>
    <property type="molecule type" value="Genomic_DNA"/>
</dbReference>
<dbReference type="NCBIfam" id="TIGR01280">
    <property type="entry name" value="xseB"/>
    <property type="match status" value="1"/>
</dbReference>
<evidence type="ECO:0000256" key="1">
    <source>
        <dbReference type="ARBA" id="ARBA00022490"/>
    </source>
</evidence>
<protein>
    <submittedName>
        <fullName evidence="5">Exodeoxyribonuclease 7 small subunit</fullName>
        <ecNumber evidence="5">3.1.11.6</ecNumber>
    </submittedName>
</protein>
<dbReference type="InterPro" id="IPR003761">
    <property type="entry name" value="Exonuc_VII_S"/>
</dbReference>
<keyword evidence="4" id="KW-0175">Coiled coil</keyword>
<dbReference type="GO" id="GO:0008855">
    <property type="term" value="F:exodeoxyribonuclease VII activity"/>
    <property type="evidence" value="ECO:0007669"/>
    <property type="project" value="UniProtKB-EC"/>
</dbReference>
<accession>A0A645DKX7</accession>
<dbReference type="AlphaFoldDB" id="A0A645DKX7"/>
<dbReference type="Gene3D" id="1.10.287.1040">
    <property type="entry name" value="Exonuclease VII, small subunit"/>
    <property type="match status" value="1"/>
</dbReference>
<gene>
    <name evidence="5" type="primary">xseB_27</name>
    <name evidence="5" type="ORF">SDC9_136830</name>
</gene>
<dbReference type="InterPro" id="IPR037004">
    <property type="entry name" value="Exonuc_VII_ssu_sf"/>
</dbReference>
<dbReference type="EC" id="3.1.11.6" evidence="5"/>
<feature type="coiled-coil region" evidence="4">
    <location>
        <begin position="7"/>
        <end position="65"/>
    </location>
</feature>
<evidence type="ECO:0000256" key="2">
    <source>
        <dbReference type="ARBA" id="ARBA00022722"/>
    </source>
</evidence>
<dbReference type="GO" id="GO:0006308">
    <property type="term" value="P:DNA catabolic process"/>
    <property type="evidence" value="ECO:0007669"/>
    <property type="project" value="InterPro"/>
</dbReference>
<reference evidence="5" key="1">
    <citation type="submission" date="2019-08" db="EMBL/GenBank/DDBJ databases">
        <authorList>
            <person name="Kucharzyk K."/>
            <person name="Murdoch R.W."/>
            <person name="Higgins S."/>
            <person name="Loffler F."/>
        </authorList>
    </citation>
    <scope>NUCLEOTIDE SEQUENCE</scope>
</reference>
<name>A0A645DKX7_9ZZZZ</name>
<evidence type="ECO:0000313" key="5">
    <source>
        <dbReference type="EMBL" id="MPM89718.1"/>
    </source>
</evidence>
<comment type="caution">
    <text evidence="5">The sequence shown here is derived from an EMBL/GenBank/DDBJ whole genome shotgun (WGS) entry which is preliminary data.</text>
</comment>
<proteinExistence type="predicted"/>
<keyword evidence="2" id="KW-0540">Nuclease</keyword>
<keyword evidence="3 5" id="KW-0378">Hydrolase</keyword>
<dbReference type="Pfam" id="PF02609">
    <property type="entry name" value="Exonuc_VII_S"/>
    <property type="match status" value="1"/>
</dbReference>
<dbReference type="GO" id="GO:0009318">
    <property type="term" value="C:exodeoxyribonuclease VII complex"/>
    <property type="evidence" value="ECO:0007669"/>
    <property type="project" value="InterPro"/>
</dbReference>
<evidence type="ECO:0000256" key="3">
    <source>
        <dbReference type="ARBA" id="ARBA00022801"/>
    </source>
</evidence>
<sequence length="70" mass="8262">MNEKLKVKKMKKIKNNYKESLDELQKIVEKIENPDTDIQEISKYVKRASELVKQCQEQLRAIEGEIPDIT</sequence>
<evidence type="ECO:0000256" key="4">
    <source>
        <dbReference type="SAM" id="Coils"/>
    </source>
</evidence>